<reference evidence="1 2" key="1">
    <citation type="journal article" date="2022" name="Plant J.">
        <title>Chromosome-level genome of Camellia lanceoleosa provides a valuable resource for understanding genome evolution and self-incompatibility.</title>
        <authorList>
            <person name="Gong W."/>
            <person name="Xiao S."/>
            <person name="Wang L."/>
            <person name="Liao Z."/>
            <person name="Chang Y."/>
            <person name="Mo W."/>
            <person name="Hu G."/>
            <person name="Li W."/>
            <person name="Zhao G."/>
            <person name="Zhu H."/>
            <person name="Hu X."/>
            <person name="Ji K."/>
            <person name="Xiang X."/>
            <person name="Song Q."/>
            <person name="Yuan D."/>
            <person name="Jin S."/>
            <person name="Zhang L."/>
        </authorList>
    </citation>
    <scope>NUCLEOTIDE SEQUENCE [LARGE SCALE GENOMIC DNA]</scope>
    <source>
        <strain evidence="1">SQ_2022a</strain>
    </source>
</reference>
<keyword evidence="2" id="KW-1185">Reference proteome</keyword>
<accession>A0ACC0IB51</accession>
<sequence>MWVSDNLLHDASSNQETLIFCSQTLEAKVLVYQAPFFSHIIVHFACDGPVLRDFEESYKLLSVHGIR</sequence>
<dbReference type="EMBL" id="CM045763">
    <property type="protein sequence ID" value="KAI8022164.1"/>
    <property type="molecule type" value="Genomic_DNA"/>
</dbReference>
<dbReference type="Proteomes" id="UP001060215">
    <property type="component" value="Chromosome 6"/>
</dbReference>
<comment type="caution">
    <text evidence="1">The sequence shown here is derived from an EMBL/GenBank/DDBJ whole genome shotgun (WGS) entry which is preliminary data.</text>
</comment>
<evidence type="ECO:0000313" key="2">
    <source>
        <dbReference type="Proteomes" id="UP001060215"/>
    </source>
</evidence>
<name>A0ACC0IB51_9ERIC</name>
<protein>
    <submittedName>
        <fullName evidence="1">Transportin MOS14</fullName>
    </submittedName>
</protein>
<evidence type="ECO:0000313" key="1">
    <source>
        <dbReference type="EMBL" id="KAI8022164.1"/>
    </source>
</evidence>
<proteinExistence type="predicted"/>
<gene>
    <name evidence="1" type="ORF">LOK49_LG03G03446</name>
</gene>
<organism evidence="1 2">
    <name type="scientific">Camellia lanceoleosa</name>
    <dbReference type="NCBI Taxonomy" id="1840588"/>
    <lineage>
        <taxon>Eukaryota</taxon>
        <taxon>Viridiplantae</taxon>
        <taxon>Streptophyta</taxon>
        <taxon>Embryophyta</taxon>
        <taxon>Tracheophyta</taxon>
        <taxon>Spermatophyta</taxon>
        <taxon>Magnoliopsida</taxon>
        <taxon>eudicotyledons</taxon>
        <taxon>Gunneridae</taxon>
        <taxon>Pentapetalae</taxon>
        <taxon>asterids</taxon>
        <taxon>Ericales</taxon>
        <taxon>Theaceae</taxon>
        <taxon>Camellia</taxon>
    </lineage>
</organism>